<dbReference type="AlphaFoldDB" id="A0A0C3AI38"/>
<evidence type="ECO:0000259" key="2">
    <source>
        <dbReference type="Pfam" id="PF20153"/>
    </source>
</evidence>
<reference evidence="3 4" key="1">
    <citation type="submission" date="2014-04" db="EMBL/GenBank/DDBJ databases">
        <authorList>
            <consortium name="DOE Joint Genome Institute"/>
            <person name="Kuo A."/>
            <person name="Zuccaro A."/>
            <person name="Kohler A."/>
            <person name="Nagy L.G."/>
            <person name="Floudas D."/>
            <person name="Copeland A."/>
            <person name="Barry K.W."/>
            <person name="Cichocki N."/>
            <person name="Veneault-Fourrey C."/>
            <person name="LaButti K."/>
            <person name="Lindquist E.A."/>
            <person name="Lipzen A."/>
            <person name="Lundell T."/>
            <person name="Morin E."/>
            <person name="Murat C."/>
            <person name="Sun H."/>
            <person name="Tunlid A."/>
            <person name="Henrissat B."/>
            <person name="Grigoriev I.V."/>
            <person name="Hibbett D.S."/>
            <person name="Martin F."/>
            <person name="Nordberg H.P."/>
            <person name="Cantor M.N."/>
            <person name="Hua S.X."/>
        </authorList>
    </citation>
    <scope>NUCLEOTIDE SEQUENCE [LARGE SCALE GENOMIC DNA]</scope>
    <source>
        <strain evidence="3 4">MAFF 305830</strain>
    </source>
</reference>
<keyword evidence="1" id="KW-1133">Transmembrane helix</keyword>
<feature type="transmembrane region" description="Helical" evidence="1">
    <location>
        <begin position="44"/>
        <end position="63"/>
    </location>
</feature>
<feature type="transmembrane region" description="Helical" evidence="1">
    <location>
        <begin position="236"/>
        <end position="259"/>
    </location>
</feature>
<keyword evidence="1" id="KW-0812">Transmembrane</keyword>
<evidence type="ECO:0000313" key="4">
    <source>
        <dbReference type="Proteomes" id="UP000054097"/>
    </source>
</evidence>
<dbReference type="HOGENOM" id="CLU_926091_0_0_1"/>
<dbReference type="Pfam" id="PF20153">
    <property type="entry name" value="DUF6535"/>
    <property type="match status" value="1"/>
</dbReference>
<feature type="domain" description="DUF6535" evidence="2">
    <location>
        <begin position="22"/>
        <end position="191"/>
    </location>
</feature>
<proteinExistence type="predicted"/>
<accession>A0A0C3AI38</accession>
<feature type="non-terminal residue" evidence="3">
    <location>
        <position position="301"/>
    </location>
</feature>
<keyword evidence="4" id="KW-1185">Reference proteome</keyword>
<evidence type="ECO:0000256" key="1">
    <source>
        <dbReference type="SAM" id="Phobius"/>
    </source>
</evidence>
<dbReference type="OrthoDB" id="3219854at2759"/>
<evidence type="ECO:0000313" key="3">
    <source>
        <dbReference type="EMBL" id="KIM24315.1"/>
    </source>
</evidence>
<dbReference type="Proteomes" id="UP000054097">
    <property type="component" value="Unassembled WGS sequence"/>
</dbReference>
<feature type="transmembrane region" description="Helical" evidence="1">
    <location>
        <begin position="167"/>
        <end position="192"/>
    </location>
</feature>
<dbReference type="EMBL" id="KN824325">
    <property type="protein sequence ID" value="KIM24315.1"/>
    <property type="molecule type" value="Genomic_DNA"/>
</dbReference>
<sequence length="301" mass="33758">MSAGRRRYDPSSIKARTESSIWDVYNNISDIRDDDLIKDWNDSLNFLLIFAAIFAAVLTALIVESMKLLQQDPQDASNAILIHISAQLANNTISAYQETTFEAPRYAVIVNILLFSSLCCSLAAALAGVIALQWVNEYDARLDTVDAQKQALIRHFRFLGVETWKMGGIIAILPLLLHASVFLFFAGLIGWARNLHDAVTQICVIGLIITSSFYAFTVILGALLGNAPFRSPMARALRFLLFGVGTQVIGVTSNLFYYLSQHYARNEHTTISRLYNKIRRIRNTIVTGLYMSRLENRITED</sequence>
<name>A0A0C3AI38_SERVB</name>
<protein>
    <recommendedName>
        <fullName evidence="2">DUF6535 domain-containing protein</fullName>
    </recommendedName>
</protein>
<feature type="transmembrane region" description="Helical" evidence="1">
    <location>
        <begin position="106"/>
        <end position="132"/>
    </location>
</feature>
<organism evidence="3 4">
    <name type="scientific">Serendipita vermifera MAFF 305830</name>
    <dbReference type="NCBI Taxonomy" id="933852"/>
    <lineage>
        <taxon>Eukaryota</taxon>
        <taxon>Fungi</taxon>
        <taxon>Dikarya</taxon>
        <taxon>Basidiomycota</taxon>
        <taxon>Agaricomycotina</taxon>
        <taxon>Agaricomycetes</taxon>
        <taxon>Sebacinales</taxon>
        <taxon>Serendipitaceae</taxon>
        <taxon>Serendipita</taxon>
    </lineage>
</organism>
<keyword evidence="1" id="KW-0472">Membrane</keyword>
<feature type="transmembrane region" description="Helical" evidence="1">
    <location>
        <begin position="198"/>
        <end position="224"/>
    </location>
</feature>
<dbReference type="InterPro" id="IPR045338">
    <property type="entry name" value="DUF6535"/>
</dbReference>
<reference evidence="4" key="2">
    <citation type="submission" date="2015-01" db="EMBL/GenBank/DDBJ databases">
        <title>Evolutionary Origins and Diversification of the Mycorrhizal Mutualists.</title>
        <authorList>
            <consortium name="DOE Joint Genome Institute"/>
            <consortium name="Mycorrhizal Genomics Consortium"/>
            <person name="Kohler A."/>
            <person name="Kuo A."/>
            <person name="Nagy L.G."/>
            <person name="Floudas D."/>
            <person name="Copeland A."/>
            <person name="Barry K.W."/>
            <person name="Cichocki N."/>
            <person name="Veneault-Fourrey C."/>
            <person name="LaButti K."/>
            <person name="Lindquist E.A."/>
            <person name="Lipzen A."/>
            <person name="Lundell T."/>
            <person name="Morin E."/>
            <person name="Murat C."/>
            <person name="Riley R."/>
            <person name="Ohm R."/>
            <person name="Sun H."/>
            <person name="Tunlid A."/>
            <person name="Henrissat B."/>
            <person name="Grigoriev I.V."/>
            <person name="Hibbett D.S."/>
            <person name="Martin F."/>
        </authorList>
    </citation>
    <scope>NUCLEOTIDE SEQUENCE [LARGE SCALE GENOMIC DNA]</scope>
    <source>
        <strain evidence="4">MAFF 305830</strain>
    </source>
</reference>
<gene>
    <name evidence="3" type="ORF">M408DRAFT_234515</name>
</gene>